<dbReference type="EC" id="1.1.1.169" evidence="2"/>
<dbReference type="InterPro" id="IPR013332">
    <property type="entry name" value="KPR_N"/>
</dbReference>
<keyword evidence="4" id="KW-0560">Oxidoreductase</keyword>
<dbReference type="Gene3D" id="3.40.50.720">
    <property type="entry name" value="NAD(P)-binding Rossmann-like Domain"/>
    <property type="match status" value="1"/>
</dbReference>
<evidence type="ECO:0000256" key="3">
    <source>
        <dbReference type="ARBA" id="ARBA00022857"/>
    </source>
</evidence>
<keyword evidence="3" id="KW-0521">NADP</keyword>
<dbReference type="Pfam" id="PF08546">
    <property type="entry name" value="ApbA_C"/>
    <property type="match status" value="1"/>
</dbReference>
<dbReference type="Pfam" id="PF02558">
    <property type="entry name" value="ApbA"/>
    <property type="match status" value="1"/>
</dbReference>
<gene>
    <name evidence="8" type="ORF">QSP1433_LOCUS15658</name>
    <name evidence="9" type="ORF">QSP1433_LOCUS15659</name>
</gene>
<reference evidence="9" key="1">
    <citation type="submission" date="2021-01" db="EMBL/GenBank/DDBJ databases">
        <authorList>
            <person name="Corre E."/>
            <person name="Pelletier E."/>
            <person name="Niang G."/>
            <person name="Scheremetjew M."/>
            <person name="Finn R."/>
            <person name="Kale V."/>
            <person name="Holt S."/>
            <person name="Cochrane G."/>
            <person name="Meng A."/>
            <person name="Brown T."/>
            <person name="Cohen L."/>
        </authorList>
    </citation>
    <scope>NUCLEOTIDE SEQUENCE</scope>
    <source>
        <strain evidence="9">NY070348D</strain>
    </source>
</reference>
<dbReference type="Gene3D" id="1.10.1040.10">
    <property type="entry name" value="N-(1-d-carboxylethyl)-l-norvaline Dehydrogenase, domain 2"/>
    <property type="match status" value="1"/>
</dbReference>
<dbReference type="PANTHER" id="PTHR43765:SF2">
    <property type="entry name" value="2-DEHYDROPANTOATE 2-REDUCTASE"/>
    <property type="match status" value="1"/>
</dbReference>
<evidence type="ECO:0000256" key="1">
    <source>
        <dbReference type="ARBA" id="ARBA00007870"/>
    </source>
</evidence>
<dbReference type="GO" id="GO:0005737">
    <property type="term" value="C:cytoplasm"/>
    <property type="evidence" value="ECO:0007669"/>
    <property type="project" value="TreeGrafter"/>
</dbReference>
<evidence type="ECO:0000256" key="5">
    <source>
        <dbReference type="ARBA" id="ARBA00032024"/>
    </source>
</evidence>
<evidence type="ECO:0000259" key="6">
    <source>
        <dbReference type="Pfam" id="PF02558"/>
    </source>
</evidence>
<dbReference type="PANTHER" id="PTHR43765">
    <property type="entry name" value="2-DEHYDROPANTOATE 2-REDUCTASE-RELATED"/>
    <property type="match status" value="1"/>
</dbReference>
<dbReference type="InterPro" id="IPR050838">
    <property type="entry name" value="Ketopantoate_reductase"/>
</dbReference>
<evidence type="ECO:0000256" key="2">
    <source>
        <dbReference type="ARBA" id="ARBA00013014"/>
    </source>
</evidence>
<dbReference type="GO" id="GO:0050661">
    <property type="term" value="F:NADP binding"/>
    <property type="evidence" value="ECO:0007669"/>
    <property type="project" value="TreeGrafter"/>
</dbReference>
<evidence type="ECO:0000313" key="9">
    <source>
        <dbReference type="EMBL" id="CAD9704277.1"/>
    </source>
</evidence>
<dbReference type="SUPFAM" id="SSF48179">
    <property type="entry name" value="6-phosphogluconate dehydrogenase C-terminal domain-like"/>
    <property type="match status" value="1"/>
</dbReference>
<dbReference type="InterPro" id="IPR013752">
    <property type="entry name" value="KPA_reductase"/>
</dbReference>
<organism evidence="9">
    <name type="scientific">Mucochytrium quahogii</name>
    <dbReference type="NCBI Taxonomy" id="96639"/>
    <lineage>
        <taxon>Eukaryota</taxon>
        <taxon>Sar</taxon>
        <taxon>Stramenopiles</taxon>
        <taxon>Bigyra</taxon>
        <taxon>Labyrinthulomycetes</taxon>
        <taxon>Thraustochytrida</taxon>
        <taxon>Thraustochytriidae</taxon>
        <taxon>Mucochytrium</taxon>
    </lineage>
</organism>
<comment type="similarity">
    <text evidence="1">Belongs to the ketopantoate reductase family.</text>
</comment>
<dbReference type="InterPro" id="IPR008927">
    <property type="entry name" value="6-PGluconate_DH-like_C_sf"/>
</dbReference>
<dbReference type="GO" id="GO:0015940">
    <property type="term" value="P:pantothenate biosynthetic process"/>
    <property type="evidence" value="ECO:0007669"/>
    <property type="project" value="InterPro"/>
</dbReference>
<sequence>MRVCVVGGGSIGCYLAARIASKCPKRNAVTVVNRPRQGGSRDGVVRLLLPDEDVVKGDVQVSDGMKPLAGQDKFDVVFVTVKRKDTIQAAMEIEDGIREQLLDQDTAIISLQNGMGNVDIINQVIGGHHHAPVVLQGVTYIGASLLEPLFTQHKGVGKTFIGVKEGSDNERWRSNVEQVAKMLYVSEDENCSATFEISPLVWTKLLANTVINPLTAITNQLNGALLEERYQPLVHQACMEFQQVAEKEQVQLLLNGKTPTEFVNSVCKNTAPNTSSMLLDINNKHETEIEAINGYVVRLAQQHHIEIPIQTSFYNIVKTMQR</sequence>
<evidence type="ECO:0000256" key="4">
    <source>
        <dbReference type="ARBA" id="ARBA00023002"/>
    </source>
</evidence>
<dbReference type="GO" id="GO:0008677">
    <property type="term" value="F:2-dehydropantoate 2-reductase activity"/>
    <property type="evidence" value="ECO:0007669"/>
    <property type="project" value="UniProtKB-EC"/>
</dbReference>
<protein>
    <recommendedName>
        <fullName evidence="2">2-dehydropantoate 2-reductase</fullName>
        <ecNumber evidence="2">1.1.1.169</ecNumber>
    </recommendedName>
    <alternativeName>
        <fullName evidence="5">Ketopantoate reductase</fullName>
    </alternativeName>
</protein>
<dbReference type="InterPro" id="IPR003710">
    <property type="entry name" value="ApbA"/>
</dbReference>
<feature type="domain" description="Ketopantoate reductase N-terminal" evidence="6">
    <location>
        <begin position="3"/>
        <end position="163"/>
    </location>
</feature>
<dbReference type="InterPro" id="IPR036291">
    <property type="entry name" value="NAD(P)-bd_dom_sf"/>
</dbReference>
<proteinExistence type="inferred from homology"/>
<dbReference type="SUPFAM" id="SSF51735">
    <property type="entry name" value="NAD(P)-binding Rossmann-fold domains"/>
    <property type="match status" value="1"/>
</dbReference>
<dbReference type="AlphaFoldDB" id="A0A7S2SNE0"/>
<dbReference type="InterPro" id="IPR013328">
    <property type="entry name" value="6PGD_dom2"/>
</dbReference>
<evidence type="ECO:0000259" key="7">
    <source>
        <dbReference type="Pfam" id="PF08546"/>
    </source>
</evidence>
<dbReference type="NCBIfam" id="TIGR00745">
    <property type="entry name" value="apbA_panE"/>
    <property type="match status" value="1"/>
</dbReference>
<dbReference type="EMBL" id="HBHK01024906">
    <property type="protein sequence ID" value="CAD9704276.1"/>
    <property type="molecule type" value="Transcribed_RNA"/>
</dbReference>
<feature type="domain" description="Ketopantoate reductase C-terminal" evidence="7">
    <location>
        <begin position="198"/>
        <end position="321"/>
    </location>
</feature>
<evidence type="ECO:0000313" key="8">
    <source>
        <dbReference type="EMBL" id="CAD9704276.1"/>
    </source>
</evidence>
<dbReference type="EMBL" id="HBHK01024907">
    <property type="protein sequence ID" value="CAD9704277.1"/>
    <property type="molecule type" value="Transcribed_RNA"/>
</dbReference>
<name>A0A7S2SNE0_9STRA</name>
<accession>A0A7S2SNE0</accession>